<dbReference type="STRING" id="1348253.LK09_06100"/>
<organism evidence="3 4">
    <name type="scientific">Microbacterium mangrovi</name>
    <dbReference type="NCBI Taxonomy" id="1348253"/>
    <lineage>
        <taxon>Bacteria</taxon>
        <taxon>Bacillati</taxon>
        <taxon>Actinomycetota</taxon>
        <taxon>Actinomycetes</taxon>
        <taxon>Micrococcales</taxon>
        <taxon>Microbacteriaceae</taxon>
        <taxon>Microbacterium</taxon>
    </lineage>
</organism>
<dbReference type="NCBIfam" id="TIGR01760">
    <property type="entry name" value="tape_meas_TP901"/>
    <property type="match status" value="1"/>
</dbReference>
<feature type="domain" description="Phage tail tape measure protein" evidence="2">
    <location>
        <begin position="178"/>
        <end position="379"/>
    </location>
</feature>
<keyword evidence="1" id="KW-0472">Membrane</keyword>
<keyword evidence="1" id="KW-1133">Transmembrane helix</keyword>
<sequence>MGRAMSQVQKIAAGLRTELNATGTAAKASAADAKVASTAWGVMEARIKSVTQATREAAQQQYLQKFGAKAFPANTSVNAMTAEQKKAYTAAVDANQISAYSQANNALNGISSTAPRARYALYDVATTATITAVALTALGVGAIKASTDFDWSFANVRRTMDETSDGSAAKLKGQLIGLTRQIPQSFGDIAKISTLANQLGVPASQLVATTQTIAKFSTVSGISAEESAKAFGSLGTILGFTGRQYSNFASAVELVGRKSAATDADILSMTKDIGQQAKQAGFNAYQVVGLAGALAQLRVAPERARGSLTTYFGTLNKAVADGDANLQKLASMSGKTEGEVLRLAQSGANGMKKLSDATGLSSKQIASLITSNGQKLQAFSLITGIAADKLSAMVRAGKGVEVFQAFLNGLKNQGDIVNVTKALDTLGLSQLRVSDTFTRLSSNQQVFTQYMGLAKQGYTQNTELNRQYAIVLDTVAAKWQLFLNALQEFGATVGTSLGPAVAALLTQLTDLLHVLSDFAATPFGKFVVEMVTGVGTLVAVLASVVGIAALGAASLLAVRSAVSFFSVAARESATSTNGFVASLLGIAPATETASTGLKVFKGALVATGVGALAVGLGYVIQLFTDFGAAMTEAQGPVNFFIDLVYKSAAAFDGLVSSITGALGALPGGGAFKDYSKGILKTGEDIEKAAGHAHASFNQWVADQQKVQSSVDPTTEATNTYGNSVDALNKKLQENLNASNKAVGGTKKVADTATKAAVQIRTLVDYSNDLSTVMKRATDIRFGPQEGLDAIASGWNAIKKNVDDAKKAIVDAQAKIRSLTSDKQTKEYQVKIAVLYGDNTQANSLRAGISDINNQIASSQSDIKDAQAKASGSLKGNSDAAIQNRAALLQLVGSYQDYITKLAASGVGQDVLKQKVAQAKQEFLRQATQLGFSRTEVQKYTVSFNDMTVAINGVPKNVNVRANANPAIQALNELKAHIASVTNNGKGYKIPVTASVNSDSLAKFARGQAIVAKISALQSSLGAMKTVSTDSQISRKYDLQQQIDALTKKINSGSYRGGGYTGDGSVDDIAGVTHRREFVFDAQATANATPQTLAFLQDAFRSGKGFNFSQSGSGRMDPRDIDDLARRIAYYGPSLEITRGELSRAVRGSNRANYDARRF</sequence>
<proteinExistence type="predicted"/>
<feature type="transmembrane region" description="Helical" evidence="1">
    <location>
        <begin position="537"/>
        <end position="558"/>
    </location>
</feature>
<dbReference type="InterPro" id="IPR010090">
    <property type="entry name" value="Phage_tape_meas"/>
</dbReference>
<protein>
    <recommendedName>
        <fullName evidence="2">Phage tail tape measure protein domain-containing protein</fullName>
    </recommendedName>
</protein>
<dbReference type="AlphaFoldDB" id="A0A0B2A639"/>
<keyword evidence="4" id="KW-1185">Reference proteome</keyword>
<dbReference type="Pfam" id="PF10145">
    <property type="entry name" value="PhageMin_Tail"/>
    <property type="match status" value="1"/>
</dbReference>
<dbReference type="EMBL" id="JTDK01000006">
    <property type="protein sequence ID" value="KHK98545.1"/>
    <property type="molecule type" value="Genomic_DNA"/>
</dbReference>
<dbReference type="Proteomes" id="UP000031030">
    <property type="component" value="Unassembled WGS sequence"/>
</dbReference>
<name>A0A0B2A639_9MICO</name>
<evidence type="ECO:0000256" key="1">
    <source>
        <dbReference type="SAM" id="Phobius"/>
    </source>
</evidence>
<reference evidence="3 4" key="1">
    <citation type="submission" date="2014-11" db="EMBL/GenBank/DDBJ databases">
        <title>Genome sequence of Microbacterium mangrovi MUSC 115(T).</title>
        <authorList>
            <person name="Lee L.-H."/>
        </authorList>
    </citation>
    <scope>NUCLEOTIDE SEQUENCE [LARGE SCALE GENOMIC DNA]</scope>
    <source>
        <strain evidence="3 4">MUSC 115</strain>
    </source>
</reference>
<feature type="transmembrane region" description="Helical" evidence="1">
    <location>
        <begin position="603"/>
        <end position="623"/>
    </location>
</feature>
<evidence type="ECO:0000259" key="2">
    <source>
        <dbReference type="Pfam" id="PF10145"/>
    </source>
</evidence>
<keyword evidence="1" id="KW-0812">Transmembrane</keyword>
<evidence type="ECO:0000313" key="4">
    <source>
        <dbReference type="Proteomes" id="UP000031030"/>
    </source>
</evidence>
<accession>A0A0B2A639</accession>
<comment type="caution">
    <text evidence="3">The sequence shown here is derived from an EMBL/GenBank/DDBJ whole genome shotgun (WGS) entry which is preliminary data.</text>
</comment>
<gene>
    <name evidence="3" type="ORF">LK09_06100</name>
</gene>
<evidence type="ECO:0000313" key="3">
    <source>
        <dbReference type="EMBL" id="KHK98545.1"/>
    </source>
</evidence>